<dbReference type="EMBL" id="JBHTEF010000001">
    <property type="protein sequence ID" value="MFC7580181.1"/>
    <property type="molecule type" value="Genomic_DNA"/>
</dbReference>
<proteinExistence type="predicted"/>
<reference evidence="2" key="1">
    <citation type="journal article" date="2019" name="Int. J. Syst. Evol. Microbiol.">
        <title>The Global Catalogue of Microorganisms (GCM) 10K type strain sequencing project: providing services to taxonomists for standard genome sequencing and annotation.</title>
        <authorList>
            <consortium name="The Broad Institute Genomics Platform"/>
            <consortium name="The Broad Institute Genome Sequencing Center for Infectious Disease"/>
            <person name="Wu L."/>
            <person name="Ma J."/>
        </authorList>
    </citation>
    <scope>NUCLEOTIDE SEQUENCE [LARGE SCALE GENOMIC DNA]</scope>
    <source>
        <strain evidence="2">CCUG 56698</strain>
    </source>
</reference>
<dbReference type="Proteomes" id="UP001596527">
    <property type="component" value="Unassembled WGS sequence"/>
</dbReference>
<accession>A0ABW2SL05</accession>
<comment type="caution">
    <text evidence="1">The sequence shown here is derived from an EMBL/GenBank/DDBJ whole genome shotgun (WGS) entry which is preliminary data.</text>
</comment>
<dbReference type="RefSeq" id="WP_380971950.1">
    <property type="nucleotide sequence ID" value="NZ_JBHTEF010000001.1"/>
</dbReference>
<name>A0ABW2SL05_9ACTO</name>
<gene>
    <name evidence="1" type="ORF">ACFQWG_02955</name>
</gene>
<evidence type="ECO:0000313" key="2">
    <source>
        <dbReference type="Proteomes" id="UP001596527"/>
    </source>
</evidence>
<evidence type="ECO:0000313" key="1">
    <source>
        <dbReference type="EMBL" id="MFC7580181.1"/>
    </source>
</evidence>
<sequence>MDLDLYLADLEGRFDAERRTLEEALVGELTDAERAGVSLAARLLARSGERLTVLVRGGGRLSGRVKDVARTWVLLATPGGDSLIPLTAVAAVWPLGASAVDESSVRHSVGIGHILRELAEDAAEVVIDHDAGIHQGTVRAVFADHLDIETRAGSSGLDTRDRGAAEVISLPTSGIRRLRLVTGPR</sequence>
<organism evidence="1 2">
    <name type="scientific">Schaalia naturae</name>
    <dbReference type="NCBI Taxonomy" id="635203"/>
    <lineage>
        <taxon>Bacteria</taxon>
        <taxon>Bacillati</taxon>
        <taxon>Actinomycetota</taxon>
        <taxon>Actinomycetes</taxon>
        <taxon>Actinomycetales</taxon>
        <taxon>Actinomycetaceae</taxon>
        <taxon>Schaalia</taxon>
    </lineage>
</organism>
<protein>
    <submittedName>
        <fullName evidence="1">Uncharacterized protein</fullName>
    </submittedName>
</protein>
<keyword evidence="2" id="KW-1185">Reference proteome</keyword>